<dbReference type="PANTHER" id="PTHR37829">
    <property type="entry name" value="PHAGE-LIKE ELEMENT PBSX PROTEIN XKDT"/>
    <property type="match status" value="1"/>
</dbReference>
<feature type="domain" description="Baseplate J-like C-terminal" evidence="4">
    <location>
        <begin position="270"/>
        <end position="352"/>
    </location>
</feature>
<dbReference type="InterPro" id="IPR058530">
    <property type="entry name" value="Baseplate_J-like_C"/>
</dbReference>
<dbReference type="Proteomes" id="UP000284751">
    <property type="component" value="Unassembled WGS sequence"/>
</dbReference>
<proteinExistence type="inferred from homology"/>
<evidence type="ECO:0000259" key="2">
    <source>
        <dbReference type="Pfam" id="PF04865"/>
    </source>
</evidence>
<dbReference type="InterPro" id="IPR052399">
    <property type="entry name" value="Phage_Baseplate_Assmbl_Protein"/>
</dbReference>
<dbReference type="InterPro" id="IPR058531">
    <property type="entry name" value="Baseplate_J_M"/>
</dbReference>
<evidence type="ECO:0000256" key="1">
    <source>
        <dbReference type="ARBA" id="ARBA00038087"/>
    </source>
</evidence>
<sequence length="359" mass="38551">MSETYESILSRMQDRFQGLAGFPADDASDIGIRLKVLAGELFSASTNLDWLKRQAFPQTAQGVQLDYHAQQRGIQRKSAVRSQGTLEFSREAALLYDVTIPEGTVCAVSQEEGLRFVTTRKGILKAGDFSVSVPAASEEGGAQANAAAETIKVLVTPPPGVTAVTNRGAFTGGADGESDEELRERVLESCRNIPNGTNSAFYREFALQYESVYSAAVSPRARGTGTVDVYVASRGDVPGGEVITQIQNDLNALKEINVDVQVKGAEKVSVDIILYLIPKAGYDYSELKRLAEQALRDYMGGLSIGESVYMTRAAAVVYGIEGVEQCWPEPLLCHDVAVQSGQLAVAGTIGVSPKVEDEQ</sequence>
<dbReference type="AlphaFoldDB" id="A0A412AW35"/>
<organism evidence="5 6">
    <name type="scientific">[Clostridium] leptum</name>
    <dbReference type="NCBI Taxonomy" id="1535"/>
    <lineage>
        <taxon>Bacteria</taxon>
        <taxon>Bacillati</taxon>
        <taxon>Bacillota</taxon>
        <taxon>Clostridia</taxon>
        <taxon>Eubacteriales</taxon>
        <taxon>Oscillospiraceae</taxon>
        <taxon>Oscillospiraceae incertae sedis</taxon>
    </lineage>
</organism>
<dbReference type="InterPro" id="IPR006949">
    <property type="entry name" value="Barrel_Baseplate_J-like"/>
</dbReference>
<dbReference type="Pfam" id="PF04865">
    <property type="entry name" value="Baseplate_J"/>
    <property type="match status" value="1"/>
</dbReference>
<accession>A0A412AW35</accession>
<comment type="similarity">
    <text evidence="1">Belongs to the Mu gp47/PBSX XkdT family.</text>
</comment>
<evidence type="ECO:0000313" key="6">
    <source>
        <dbReference type="Proteomes" id="UP000284751"/>
    </source>
</evidence>
<evidence type="ECO:0000259" key="4">
    <source>
        <dbReference type="Pfam" id="PF26079"/>
    </source>
</evidence>
<dbReference type="Pfam" id="PF26078">
    <property type="entry name" value="Baseplate_J_M"/>
    <property type="match status" value="1"/>
</dbReference>
<dbReference type="PANTHER" id="PTHR37829:SF3">
    <property type="entry name" value="PROTEIN JAYE-RELATED"/>
    <property type="match status" value="1"/>
</dbReference>
<feature type="domain" description="Baseplate protein J-like barrel" evidence="2">
    <location>
        <begin position="85"/>
        <end position="173"/>
    </location>
</feature>
<evidence type="ECO:0000313" key="5">
    <source>
        <dbReference type="EMBL" id="RGQ38519.1"/>
    </source>
</evidence>
<name>A0A412AW35_9FIRM</name>
<protein>
    <submittedName>
        <fullName evidence="5">Baseplate protein J</fullName>
    </submittedName>
</protein>
<reference evidence="5 6" key="1">
    <citation type="submission" date="2018-08" db="EMBL/GenBank/DDBJ databases">
        <title>A genome reference for cultivated species of the human gut microbiota.</title>
        <authorList>
            <person name="Zou Y."/>
            <person name="Xue W."/>
            <person name="Luo G."/>
        </authorList>
    </citation>
    <scope>NUCLEOTIDE SEQUENCE [LARGE SCALE GENOMIC DNA]</scope>
    <source>
        <strain evidence="5 6">AF28-26</strain>
    </source>
</reference>
<dbReference type="Pfam" id="PF26079">
    <property type="entry name" value="Baseplate_J_C"/>
    <property type="match status" value="1"/>
</dbReference>
<evidence type="ECO:0000259" key="3">
    <source>
        <dbReference type="Pfam" id="PF26078"/>
    </source>
</evidence>
<gene>
    <name evidence="5" type="ORF">DWY99_09820</name>
</gene>
<dbReference type="EMBL" id="QRTC01000039">
    <property type="protein sequence ID" value="RGQ38519.1"/>
    <property type="molecule type" value="Genomic_DNA"/>
</dbReference>
<feature type="domain" description="Baseplate J-like central" evidence="3">
    <location>
        <begin position="194"/>
        <end position="263"/>
    </location>
</feature>
<comment type="caution">
    <text evidence="5">The sequence shown here is derived from an EMBL/GenBank/DDBJ whole genome shotgun (WGS) entry which is preliminary data.</text>
</comment>